<protein>
    <submittedName>
        <fullName evidence="2">Predicted protein</fullName>
    </submittedName>
</protein>
<dbReference type="EMBL" id="DS547173">
    <property type="protein sequence ID" value="EDQ99099.1"/>
    <property type="molecule type" value="Genomic_DNA"/>
</dbReference>
<proteinExistence type="predicted"/>
<sequence>MDENDMENVTQPKDIIAIHAMQERHIPTFEKYYQAIIFATHCPKPQIVFVPVGRGLDPDVLETDALMTHYWLARNKHERFIDLTHHRIIVTHFPLDAQTALENKYTVIFRTQPKMSSQVHNEMHVNASIGELNCKQRKWFGNVLVVKHRRESGLVDASGEDINLATEVLLRRHIMERPLFHDGTDIVSTLEHLTRQQLLEACVQVPLRYSQKRSWETIIVAIGEASATHQDVIRRAASAIQGTRKRPAGADWEGVRPLKRQKRDRGDNSLVEISGASPSVGPLNQASSSGINRGDIILLETNSASPSVRPLNQVNGSGFDTNTDTLVGDTFNATTTLPHFSHPP</sequence>
<dbReference type="HOGENOM" id="CLU_806690_0_0_1"/>
<dbReference type="Proteomes" id="UP000001194">
    <property type="component" value="Unassembled WGS sequence"/>
</dbReference>
<dbReference type="OrthoDB" id="2679330at2759"/>
<reference evidence="2 3" key="1">
    <citation type="journal article" date="2008" name="Nature">
        <title>The genome of Laccaria bicolor provides insights into mycorrhizal symbiosis.</title>
        <authorList>
            <person name="Martin F."/>
            <person name="Aerts A."/>
            <person name="Ahren D."/>
            <person name="Brun A."/>
            <person name="Danchin E.G.J."/>
            <person name="Duchaussoy F."/>
            <person name="Gibon J."/>
            <person name="Kohler A."/>
            <person name="Lindquist E."/>
            <person name="Pereda V."/>
            <person name="Salamov A."/>
            <person name="Shapiro H.J."/>
            <person name="Wuyts J."/>
            <person name="Blaudez D."/>
            <person name="Buee M."/>
            <person name="Brokstein P."/>
            <person name="Canbaeck B."/>
            <person name="Cohen D."/>
            <person name="Courty P.E."/>
            <person name="Coutinho P.M."/>
            <person name="Delaruelle C."/>
            <person name="Detter J.C."/>
            <person name="Deveau A."/>
            <person name="DiFazio S."/>
            <person name="Duplessis S."/>
            <person name="Fraissinet-Tachet L."/>
            <person name="Lucic E."/>
            <person name="Frey-Klett P."/>
            <person name="Fourrey C."/>
            <person name="Feussner I."/>
            <person name="Gay G."/>
            <person name="Grimwood J."/>
            <person name="Hoegger P.J."/>
            <person name="Jain P."/>
            <person name="Kilaru S."/>
            <person name="Labbe J."/>
            <person name="Lin Y.C."/>
            <person name="Legue V."/>
            <person name="Le Tacon F."/>
            <person name="Marmeisse R."/>
            <person name="Melayah D."/>
            <person name="Montanini B."/>
            <person name="Muratet M."/>
            <person name="Nehls U."/>
            <person name="Niculita-Hirzel H."/>
            <person name="Oudot-Le Secq M.P."/>
            <person name="Peter M."/>
            <person name="Quesneville H."/>
            <person name="Rajashekar B."/>
            <person name="Reich M."/>
            <person name="Rouhier N."/>
            <person name="Schmutz J."/>
            <person name="Yin T."/>
            <person name="Chalot M."/>
            <person name="Henrissat B."/>
            <person name="Kuees U."/>
            <person name="Lucas S."/>
            <person name="Van de Peer Y."/>
            <person name="Podila G.K."/>
            <person name="Polle A."/>
            <person name="Pukkila P.J."/>
            <person name="Richardson P.M."/>
            <person name="Rouze P."/>
            <person name="Sanders I.R."/>
            <person name="Stajich J.E."/>
            <person name="Tunlid A."/>
            <person name="Tuskan G."/>
            <person name="Grigoriev I.V."/>
        </authorList>
    </citation>
    <scope>NUCLEOTIDE SEQUENCE [LARGE SCALE GENOMIC DNA]</scope>
    <source>
        <strain evidence="3">S238N-H82 / ATCC MYA-4686</strain>
    </source>
</reference>
<dbReference type="AlphaFoldDB" id="B0E232"/>
<keyword evidence="3" id="KW-1185">Reference proteome</keyword>
<dbReference type="RefSeq" id="XP_001890232.1">
    <property type="nucleotide sequence ID" value="XM_001890197.1"/>
</dbReference>
<dbReference type="KEGG" id="lbc:LACBIDRAFT_335353"/>
<name>B0E232_LACBS</name>
<accession>B0E232</accession>
<organism evidence="3">
    <name type="scientific">Laccaria bicolor (strain S238N-H82 / ATCC MYA-4686)</name>
    <name type="common">Bicoloured deceiver</name>
    <name type="synonym">Laccaria laccata var. bicolor</name>
    <dbReference type="NCBI Taxonomy" id="486041"/>
    <lineage>
        <taxon>Eukaryota</taxon>
        <taxon>Fungi</taxon>
        <taxon>Dikarya</taxon>
        <taxon>Basidiomycota</taxon>
        <taxon>Agaricomycotina</taxon>
        <taxon>Agaricomycetes</taxon>
        <taxon>Agaricomycetidae</taxon>
        <taxon>Agaricales</taxon>
        <taxon>Agaricineae</taxon>
        <taxon>Hydnangiaceae</taxon>
        <taxon>Laccaria</taxon>
    </lineage>
</organism>
<dbReference type="GeneID" id="6085911"/>
<dbReference type="InParanoid" id="B0E232"/>
<evidence type="ECO:0000256" key="1">
    <source>
        <dbReference type="SAM" id="MobiDB-lite"/>
    </source>
</evidence>
<evidence type="ECO:0000313" key="3">
    <source>
        <dbReference type="Proteomes" id="UP000001194"/>
    </source>
</evidence>
<gene>
    <name evidence="2" type="ORF">LACBIDRAFT_335353</name>
</gene>
<evidence type="ECO:0000313" key="2">
    <source>
        <dbReference type="EMBL" id="EDQ99099.1"/>
    </source>
</evidence>
<feature type="region of interest" description="Disordered" evidence="1">
    <location>
        <begin position="243"/>
        <end position="287"/>
    </location>
</feature>